<evidence type="ECO:0000256" key="1">
    <source>
        <dbReference type="SAM" id="MobiDB-lite"/>
    </source>
</evidence>
<dbReference type="Proteomes" id="UP001327560">
    <property type="component" value="Chromosome 9"/>
</dbReference>
<organism evidence="2 3">
    <name type="scientific">Canna indica</name>
    <name type="common">Indian-shot</name>
    <dbReference type="NCBI Taxonomy" id="4628"/>
    <lineage>
        <taxon>Eukaryota</taxon>
        <taxon>Viridiplantae</taxon>
        <taxon>Streptophyta</taxon>
        <taxon>Embryophyta</taxon>
        <taxon>Tracheophyta</taxon>
        <taxon>Spermatophyta</taxon>
        <taxon>Magnoliopsida</taxon>
        <taxon>Liliopsida</taxon>
        <taxon>Zingiberales</taxon>
        <taxon>Cannaceae</taxon>
        <taxon>Canna</taxon>
    </lineage>
</organism>
<feature type="region of interest" description="Disordered" evidence="1">
    <location>
        <begin position="1"/>
        <end position="20"/>
    </location>
</feature>
<dbReference type="AlphaFoldDB" id="A0AAQ3L2H4"/>
<reference evidence="2 3" key="1">
    <citation type="submission" date="2023-10" db="EMBL/GenBank/DDBJ databases">
        <title>Chromosome-scale genome assembly provides insights into flower coloration mechanisms of Canna indica.</title>
        <authorList>
            <person name="Li C."/>
        </authorList>
    </citation>
    <scope>NUCLEOTIDE SEQUENCE [LARGE SCALE GENOMIC DNA]</scope>
    <source>
        <tissue evidence="2">Flower</tissue>
    </source>
</reference>
<evidence type="ECO:0000313" key="2">
    <source>
        <dbReference type="EMBL" id="WOL19354.1"/>
    </source>
</evidence>
<feature type="region of interest" description="Disordered" evidence="1">
    <location>
        <begin position="42"/>
        <end position="115"/>
    </location>
</feature>
<dbReference type="EMBL" id="CP136898">
    <property type="protein sequence ID" value="WOL19354.1"/>
    <property type="molecule type" value="Genomic_DNA"/>
</dbReference>
<feature type="compositionally biased region" description="Polar residues" evidence="1">
    <location>
        <begin position="42"/>
        <end position="51"/>
    </location>
</feature>
<sequence>MAAGAATVAPEVGLGAGASTAAAISTEEEATTMAIMTMAKSRSLNGNSQISAADKVAENESRQGCQDGSRSGGGGAGGGAGGRRVYGGGHLHRGRGYDDGNHGHGEEPEIESSLH</sequence>
<feature type="compositionally biased region" description="Gly residues" evidence="1">
    <location>
        <begin position="70"/>
        <end position="89"/>
    </location>
</feature>
<gene>
    <name evidence="2" type="ORF">Cni_G28152</name>
</gene>
<name>A0AAQ3L2H4_9LILI</name>
<feature type="compositionally biased region" description="Basic and acidic residues" evidence="1">
    <location>
        <begin position="95"/>
        <end position="115"/>
    </location>
</feature>
<evidence type="ECO:0000313" key="3">
    <source>
        <dbReference type="Proteomes" id="UP001327560"/>
    </source>
</evidence>
<accession>A0AAQ3L2H4</accession>
<keyword evidence="3" id="KW-1185">Reference proteome</keyword>
<protein>
    <submittedName>
        <fullName evidence="2">Uncharacterized protein</fullName>
    </submittedName>
</protein>
<proteinExistence type="predicted"/>